<keyword evidence="4" id="KW-1185">Reference proteome</keyword>
<gene>
    <name evidence="3" type="ORF">SAMN05216410_2046</name>
</gene>
<sequence length="222" mass="24019">MTGPHSHDHSHNDAAEPRWDAAAWDERYSERQIVWSGNVNPWLQDVTATLTPGRALDVGCGEGADTVWLATHGWTVTGVDISAVALARAQTHVNTLSNPAVVTLERRDLAEWTPPPGTFDLVSAYFFHLPIDLRDAVYPRLVAAVAPGGTLLLVGHDAADAKALAQRPHAEMLFTPELLAAYVPPSWQFTAERRTRLGKIHGGEPDQMGEVTDSVLIAVAPA</sequence>
<feature type="domain" description="Methyltransferase" evidence="2">
    <location>
        <begin position="56"/>
        <end position="149"/>
    </location>
</feature>
<dbReference type="GO" id="GO:0008168">
    <property type="term" value="F:methyltransferase activity"/>
    <property type="evidence" value="ECO:0007669"/>
    <property type="project" value="UniProtKB-KW"/>
</dbReference>
<dbReference type="Proteomes" id="UP000199039">
    <property type="component" value="Unassembled WGS sequence"/>
</dbReference>
<keyword evidence="3" id="KW-0489">Methyltransferase</keyword>
<evidence type="ECO:0000256" key="1">
    <source>
        <dbReference type="ARBA" id="ARBA00022679"/>
    </source>
</evidence>
<dbReference type="STRING" id="1814289.SAMN05216410_2046"/>
<dbReference type="EMBL" id="FMYH01000003">
    <property type="protein sequence ID" value="SDC62478.1"/>
    <property type="molecule type" value="Genomic_DNA"/>
</dbReference>
<evidence type="ECO:0000313" key="3">
    <source>
        <dbReference type="EMBL" id="SDC62478.1"/>
    </source>
</evidence>
<keyword evidence="1 3" id="KW-0808">Transferase</keyword>
<evidence type="ECO:0000313" key="4">
    <source>
        <dbReference type="Proteomes" id="UP000199039"/>
    </source>
</evidence>
<dbReference type="InterPro" id="IPR041698">
    <property type="entry name" value="Methyltransf_25"/>
</dbReference>
<evidence type="ECO:0000259" key="2">
    <source>
        <dbReference type="Pfam" id="PF13649"/>
    </source>
</evidence>
<reference evidence="3 4" key="1">
    <citation type="submission" date="2016-09" db="EMBL/GenBank/DDBJ databases">
        <authorList>
            <person name="Capua I."/>
            <person name="De Benedictis P."/>
            <person name="Joannis T."/>
            <person name="Lombin L.H."/>
            <person name="Cattoli G."/>
        </authorList>
    </citation>
    <scope>NUCLEOTIDE SEQUENCE [LARGE SCALE GENOMIC DNA]</scope>
    <source>
        <strain evidence="3 4">ISLP-3</strain>
    </source>
</reference>
<protein>
    <submittedName>
        <fullName evidence="3">Methyltransferase domain-containing protein</fullName>
    </submittedName>
</protein>
<dbReference type="RefSeq" id="WP_093182917.1">
    <property type="nucleotide sequence ID" value="NZ_FMYH01000003.1"/>
</dbReference>
<dbReference type="Gene3D" id="3.40.50.150">
    <property type="entry name" value="Vaccinia Virus protein VP39"/>
    <property type="match status" value="1"/>
</dbReference>
<dbReference type="AlphaFoldDB" id="A0A1G6N3R4"/>
<proteinExistence type="predicted"/>
<dbReference type="GO" id="GO:0032259">
    <property type="term" value="P:methylation"/>
    <property type="evidence" value="ECO:0007669"/>
    <property type="project" value="UniProtKB-KW"/>
</dbReference>
<dbReference type="PANTHER" id="PTHR43861">
    <property type="entry name" value="TRANS-ACONITATE 2-METHYLTRANSFERASE-RELATED"/>
    <property type="match status" value="1"/>
</dbReference>
<dbReference type="OrthoDB" id="9786503at2"/>
<dbReference type="PANTHER" id="PTHR43861:SF3">
    <property type="entry name" value="PUTATIVE (AFU_ORTHOLOGUE AFUA_2G14390)-RELATED"/>
    <property type="match status" value="1"/>
</dbReference>
<dbReference type="InterPro" id="IPR029063">
    <property type="entry name" value="SAM-dependent_MTases_sf"/>
</dbReference>
<dbReference type="SUPFAM" id="SSF53335">
    <property type="entry name" value="S-adenosyl-L-methionine-dependent methyltransferases"/>
    <property type="match status" value="1"/>
</dbReference>
<dbReference type="CDD" id="cd02440">
    <property type="entry name" value="AdoMet_MTases"/>
    <property type="match status" value="1"/>
</dbReference>
<name>A0A1G6N3R4_9MICO</name>
<accession>A0A1G6N3R4</accession>
<organism evidence="3 4">
    <name type="scientific">Sanguibacter gelidistatuariae</name>
    <dbReference type="NCBI Taxonomy" id="1814289"/>
    <lineage>
        <taxon>Bacteria</taxon>
        <taxon>Bacillati</taxon>
        <taxon>Actinomycetota</taxon>
        <taxon>Actinomycetes</taxon>
        <taxon>Micrococcales</taxon>
        <taxon>Sanguibacteraceae</taxon>
        <taxon>Sanguibacter</taxon>
    </lineage>
</organism>
<dbReference type="Pfam" id="PF13649">
    <property type="entry name" value="Methyltransf_25"/>
    <property type="match status" value="1"/>
</dbReference>